<dbReference type="Proteomes" id="UP000596074">
    <property type="component" value="Chromosome"/>
</dbReference>
<dbReference type="PANTHER" id="PTHR38684">
    <property type="entry name" value="PROTEIN AMPE"/>
    <property type="match status" value="1"/>
</dbReference>
<name>A0A9X7UXT6_9GAMM</name>
<dbReference type="PANTHER" id="PTHR38684:SF1">
    <property type="entry name" value="PROTEIN AMPE"/>
    <property type="match status" value="1"/>
</dbReference>
<keyword evidence="1" id="KW-0472">Membrane</keyword>
<organism evidence="2 3">
    <name type="scientific">Venatoribacter cucullus</name>
    <dbReference type="NCBI Taxonomy" id="2661630"/>
    <lineage>
        <taxon>Bacteria</taxon>
        <taxon>Pseudomonadati</taxon>
        <taxon>Pseudomonadota</taxon>
        <taxon>Gammaproteobacteria</taxon>
        <taxon>Oceanospirillales</taxon>
        <taxon>Oceanospirillaceae</taxon>
        <taxon>Venatoribacter</taxon>
    </lineage>
</organism>
<dbReference type="InterPro" id="IPR031347">
    <property type="entry name" value="AmpE"/>
</dbReference>
<keyword evidence="3" id="KW-1185">Reference proteome</keyword>
<feature type="transmembrane region" description="Helical" evidence="1">
    <location>
        <begin position="50"/>
        <end position="67"/>
    </location>
</feature>
<reference evidence="2 3" key="1">
    <citation type="submission" date="2019-11" db="EMBL/GenBank/DDBJ databases">
        <title>Venatorbacter sp. nov. a predator of Campylobacter and other Gram-negative bacteria.</title>
        <authorList>
            <person name="Saeedi A."/>
            <person name="Cummings N.J."/>
            <person name="Connerton I.F."/>
            <person name="Connerton P.L."/>
        </authorList>
    </citation>
    <scope>NUCLEOTIDE SEQUENCE [LARGE SCALE GENOMIC DNA]</scope>
    <source>
        <strain evidence="2">XL5</strain>
    </source>
</reference>
<dbReference type="GO" id="GO:0046677">
    <property type="term" value="P:response to antibiotic"/>
    <property type="evidence" value="ECO:0007669"/>
    <property type="project" value="TreeGrafter"/>
</dbReference>
<evidence type="ECO:0008006" key="4">
    <source>
        <dbReference type="Google" id="ProtNLM"/>
    </source>
</evidence>
<protein>
    <recommendedName>
        <fullName evidence="4">AmpE protein</fullName>
    </recommendedName>
</protein>
<evidence type="ECO:0000313" key="2">
    <source>
        <dbReference type="EMBL" id="QQD24894.1"/>
    </source>
</evidence>
<evidence type="ECO:0000313" key="3">
    <source>
        <dbReference type="Proteomes" id="UP000596074"/>
    </source>
</evidence>
<keyword evidence="1" id="KW-0812">Transmembrane</keyword>
<feature type="transmembrane region" description="Helical" evidence="1">
    <location>
        <begin position="73"/>
        <end position="94"/>
    </location>
</feature>
<feature type="transmembrane region" description="Helical" evidence="1">
    <location>
        <begin position="191"/>
        <end position="211"/>
    </location>
</feature>
<dbReference type="EMBL" id="CP046056">
    <property type="protein sequence ID" value="QQD24894.1"/>
    <property type="molecule type" value="Genomic_DNA"/>
</dbReference>
<proteinExistence type="predicted"/>
<keyword evidence="1" id="KW-1133">Transmembrane helix</keyword>
<dbReference type="InterPro" id="IPR052966">
    <property type="entry name" value="Beta-lactamase_Reg"/>
</dbReference>
<dbReference type="KEGG" id="vcw:GJQ55_10610"/>
<evidence type="ECO:0000256" key="1">
    <source>
        <dbReference type="SAM" id="Phobius"/>
    </source>
</evidence>
<dbReference type="Pfam" id="PF17113">
    <property type="entry name" value="AmpE"/>
    <property type="match status" value="1"/>
</dbReference>
<feature type="transmembrane region" description="Helical" evidence="1">
    <location>
        <begin position="150"/>
        <end position="171"/>
    </location>
</feature>
<dbReference type="AlphaFoldDB" id="A0A9X7UXT6"/>
<feature type="transmembrane region" description="Helical" evidence="1">
    <location>
        <begin position="269"/>
        <end position="290"/>
    </location>
</feature>
<sequence>MKFLIVFIALLLQWKLPLPPRSVHSRSFAAWLALWQRLSFFSRLPRHVKYALLVVLPALLITAAFWYSERFVWGLLTLALEVLLLLYVLAHVGIQKHLDQYREDLRNGDTQGAYRCAGKYLAGQNVDVAEDATQLNEQVIKSLLHRWFEYFFLMVFWYMVADVGGILLAWLTVQYARASVCDERAWRYLHWLEWIPVRLLGLTFGLAGNLMRALPVWKQHLWQWQAHSADVLFEVANAAMADSDQPRQWHNAADDAEAAAKDLEEWQQLHLRSVSVWMVMIAMATIGGWLL</sequence>
<gene>
    <name evidence="2" type="ORF">GJQ55_10610</name>
</gene>
<dbReference type="RefSeq" id="WP_228344955.1">
    <property type="nucleotide sequence ID" value="NZ_CP046056.1"/>
</dbReference>
<accession>A0A9X7UXT6</accession>
<dbReference type="GO" id="GO:0005886">
    <property type="term" value="C:plasma membrane"/>
    <property type="evidence" value="ECO:0007669"/>
    <property type="project" value="TreeGrafter"/>
</dbReference>